<dbReference type="GO" id="GO:0005737">
    <property type="term" value="C:cytoplasm"/>
    <property type="evidence" value="ECO:0007669"/>
    <property type="project" value="InterPro"/>
</dbReference>
<dbReference type="SUPFAM" id="SSF51905">
    <property type="entry name" value="FAD/NAD(P)-binding domain"/>
    <property type="match status" value="1"/>
</dbReference>
<evidence type="ECO:0000259" key="8">
    <source>
        <dbReference type="Pfam" id="PF07992"/>
    </source>
</evidence>
<keyword evidence="7" id="KW-0521">NADP</keyword>
<evidence type="ECO:0000256" key="3">
    <source>
        <dbReference type="ARBA" id="ARBA00023002"/>
    </source>
</evidence>
<keyword evidence="3 6" id="KW-0560">Oxidoreductase</keyword>
<dbReference type="PANTHER" id="PTHR48105">
    <property type="entry name" value="THIOREDOXIN REDUCTASE 1-RELATED-RELATED"/>
    <property type="match status" value="1"/>
</dbReference>
<evidence type="ECO:0000256" key="5">
    <source>
        <dbReference type="ARBA" id="ARBA00023284"/>
    </source>
</evidence>
<comment type="catalytic activity">
    <reaction evidence="6">
        <text>[thioredoxin]-dithiol + NADP(+) = [thioredoxin]-disulfide + NADPH + H(+)</text>
        <dbReference type="Rhea" id="RHEA:20345"/>
        <dbReference type="Rhea" id="RHEA-COMP:10698"/>
        <dbReference type="Rhea" id="RHEA-COMP:10700"/>
        <dbReference type="ChEBI" id="CHEBI:15378"/>
        <dbReference type="ChEBI" id="CHEBI:29950"/>
        <dbReference type="ChEBI" id="CHEBI:50058"/>
        <dbReference type="ChEBI" id="CHEBI:57783"/>
        <dbReference type="ChEBI" id="CHEBI:58349"/>
        <dbReference type="EC" id="1.8.1.9"/>
    </reaction>
</comment>
<keyword evidence="5 6" id="KW-0676">Redox-active center</keyword>
<dbReference type="InterPro" id="IPR008255">
    <property type="entry name" value="Pyr_nucl-diS_OxRdtase_2_AS"/>
</dbReference>
<dbReference type="PROSITE" id="PS00573">
    <property type="entry name" value="PYRIDINE_REDOX_2"/>
    <property type="match status" value="1"/>
</dbReference>
<evidence type="ECO:0000256" key="2">
    <source>
        <dbReference type="ARBA" id="ARBA00022827"/>
    </source>
</evidence>
<gene>
    <name evidence="9" type="primary">trxB</name>
    <name evidence="9" type="ORF">KL86DPRO_20673</name>
</gene>
<feature type="domain" description="FAD/NAD(P)-binding" evidence="8">
    <location>
        <begin position="5"/>
        <end position="292"/>
    </location>
</feature>
<dbReference type="InterPro" id="IPR050097">
    <property type="entry name" value="Ferredoxin-NADP_redctase_2"/>
</dbReference>
<dbReference type="EMBL" id="FLUQ01000002">
    <property type="protein sequence ID" value="SBW06511.1"/>
    <property type="molecule type" value="Genomic_DNA"/>
</dbReference>
<keyword evidence="2 6" id="KW-0274">FAD</keyword>
<accession>A0A212K470</accession>
<comment type="cofactor">
    <cofactor evidence="7">
        <name>FAD</name>
        <dbReference type="ChEBI" id="CHEBI:57692"/>
    </cofactor>
    <text evidence="7">Binds 1 FAD per subunit.</text>
</comment>
<evidence type="ECO:0000256" key="1">
    <source>
        <dbReference type="ARBA" id="ARBA00022630"/>
    </source>
</evidence>
<evidence type="ECO:0000256" key="4">
    <source>
        <dbReference type="ARBA" id="ARBA00023157"/>
    </source>
</evidence>
<protein>
    <recommendedName>
        <fullName evidence="6">Thioredoxin reductase</fullName>
        <ecNumber evidence="6">1.8.1.9</ecNumber>
    </recommendedName>
</protein>
<dbReference type="InterPro" id="IPR023753">
    <property type="entry name" value="FAD/NAD-binding_dom"/>
</dbReference>
<dbReference type="GO" id="GO:0019430">
    <property type="term" value="P:removal of superoxide radicals"/>
    <property type="evidence" value="ECO:0007669"/>
    <property type="project" value="UniProtKB-UniRule"/>
</dbReference>
<dbReference type="GO" id="GO:0004791">
    <property type="term" value="F:thioredoxin-disulfide reductase (NADPH) activity"/>
    <property type="evidence" value="ECO:0007669"/>
    <property type="project" value="UniProtKB-UniRule"/>
</dbReference>
<dbReference type="NCBIfam" id="TIGR01292">
    <property type="entry name" value="TRX_reduct"/>
    <property type="match status" value="1"/>
</dbReference>
<proteinExistence type="inferred from homology"/>
<name>A0A212K470_9DELT</name>
<evidence type="ECO:0000313" key="9">
    <source>
        <dbReference type="EMBL" id="SBW06511.1"/>
    </source>
</evidence>
<keyword evidence="4" id="KW-1015">Disulfide bond</keyword>
<dbReference type="EC" id="1.8.1.9" evidence="6"/>
<dbReference type="Pfam" id="PF07992">
    <property type="entry name" value="Pyr_redox_2"/>
    <property type="match status" value="1"/>
</dbReference>
<comment type="subunit">
    <text evidence="6">Homodimer.</text>
</comment>
<dbReference type="InterPro" id="IPR005982">
    <property type="entry name" value="Thioredox_Rdtase"/>
</dbReference>
<dbReference type="InterPro" id="IPR036188">
    <property type="entry name" value="FAD/NAD-bd_sf"/>
</dbReference>
<dbReference type="AlphaFoldDB" id="A0A212K470"/>
<keyword evidence="1 6" id="KW-0285">Flavoprotein</keyword>
<evidence type="ECO:0000256" key="7">
    <source>
        <dbReference type="RuleBase" id="RU003881"/>
    </source>
</evidence>
<sequence length="310" mass="33011">MEHHELIILGAGPAGLTAAVYAQRSGLDAVVLEKGAVGGQITTTNDVENWPGFKQISGYDLAASLQEHAEYLGAEIRVADIQSLDFSEPRKVVQTDKGAMTADAIIICTGARHRQLGVPGEAELTGRGVSYCAVCDGPFFRNEEIVVVGGGDTAVEEAEYLTRFASKVYLVHRRDQLRAAEMLAKRTLANPKIEPVWDTVVTGINGKTGVESVSVKNVKTGAEKKIPVTGVFIFVGTLPNSEVFKGSGLGMDASGWVIADHATLRTNIEGVFAAGDVRETSLRQMITASADGARAAMSVYAYLSELALRK</sequence>
<comment type="similarity">
    <text evidence="6">Belongs to the class-II pyridine nucleotide-disulfide oxidoreductase family.</text>
</comment>
<dbReference type="Gene3D" id="3.50.50.60">
    <property type="entry name" value="FAD/NAD(P)-binding domain"/>
    <property type="match status" value="2"/>
</dbReference>
<organism evidence="9">
    <name type="scientific">uncultured delta proteobacterium</name>
    <dbReference type="NCBI Taxonomy" id="34034"/>
    <lineage>
        <taxon>Bacteria</taxon>
        <taxon>Deltaproteobacteria</taxon>
        <taxon>environmental samples</taxon>
    </lineage>
</organism>
<dbReference type="PRINTS" id="PR00469">
    <property type="entry name" value="PNDRDTASEII"/>
</dbReference>
<dbReference type="PRINTS" id="PR00368">
    <property type="entry name" value="FADPNR"/>
</dbReference>
<reference evidence="9" key="1">
    <citation type="submission" date="2016-04" db="EMBL/GenBank/DDBJ databases">
        <authorList>
            <person name="Evans L.H."/>
            <person name="Alamgir A."/>
            <person name="Owens N."/>
            <person name="Weber N.D."/>
            <person name="Virtaneva K."/>
            <person name="Barbian K."/>
            <person name="Babar A."/>
            <person name="Rosenke K."/>
        </authorList>
    </citation>
    <scope>NUCLEOTIDE SEQUENCE</scope>
    <source>
        <strain evidence="9">86</strain>
    </source>
</reference>
<evidence type="ECO:0000256" key="6">
    <source>
        <dbReference type="RuleBase" id="RU003880"/>
    </source>
</evidence>